<dbReference type="Proteomes" id="UP001156666">
    <property type="component" value="Unassembled WGS sequence"/>
</dbReference>
<organism evidence="1 2">
    <name type="scientific">Portibacter lacus</name>
    <dbReference type="NCBI Taxonomy" id="1099794"/>
    <lineage>
        <taxon>Bacteria</taxon>
        <taxon>Pseudomonadati</taxon>
        <taxon>Bacteroidota</taxon>
        <taxon>Saprospiria</taxon>
        <taxon>Saprospirales</taxon>
        <taxon>Haliscomenobacteraceae</taxon>
        <taxon>Portibacter</taxon>
    </lineage>
</organism>
<sequence length="160" mass="19111">MKAAGIRELKKELGLRTHSELMEICLNLAKFKKESKELLTYLLFESGNEEAYRDTIKEEIEERFKEINASSYYYIKKGIRKILRETKKYIRYSKNKETEVELLLYFCNQMVEFSPSIRRSSVLRGLLERELASIKKKLEKLHEDLQYDYGNIILNLEEKL</sequence>
<protein>
    <submittedName>
        <fullName evidence="1">Uncharacterized protein</fullName>
    </submittedName>
</protein>
<comment type="caution">
    <text evidence="1">The sequence shown here is derived from an EMBL/GenBank/DDBJ whole genome shotgun (WGS) entry which is preliminary data.</text>
</comment>
<reference evidence="1" key="1">
    <citation type="journal article" date="2014" name="Int. J. Syst. Evol. Microbiol.">
        <title>Complete genome sequence of Corynebacterium casei LMG S-19264T (=DSM 44701T), isolated from a smear-ripened cheese.</title>
        <authorList>
            <consortium name="US DOE Joint Genome Institute (JGI-PGF)"/>
            <person name="Walter F."/>
            <person name="Albersmeier A."/>
            <person name="Kalinowski J."/>
            <person name="Ruckert C."/>
        </authorList>
    </citation>
    <scope>NUCLEOTIDE SEQUENCE</scope>
    <source>
        <strain evidence="1">NBRC 108769</strain>
    </source>
</reference>
<keyword evidence="2" id="KW-1185">Reference proteome</keyword>
<dbReference type="AlphaFoldDB" id="A0AA37SL09"/>
<proteinExistence type="predicted"/>
<reference evidence="1" key="2">
    <citation type="submission" date="2023-01" db="EMBL/GenBank/DDBJ databases">
        <title>Draft genome sequence of Portibacter lacus strain NBRC 108769.</title>
        <authorList>
            <person name="Sun Q."/>
            <person name="Mori K."/>
        </authorList>
    </citation>
    <scope>NUCLEOTIDE SEQUENCE</scope>
    <source>
        <strain evidence="1">NBRC 108769</strain>
    </source>
</reference>
<accession>A0AA37SL09</accession>
<evidence type="ECO:0000313" key="1">
    <source>
        <dbReference type="EMBL" id="GLR16388.1"/>
    </source>
</evidence>
<dbReference type="EMBL" id="BSOH01000005">
    <property type="protein sequence ID" value="GLR16388.1"/>
    <property type="molecule type" value="Genomic_DNA"/>
</dbReference>
<name>A0AA37SL09_9BACT</name>
<dbReference type="RefSeq" id="WP_235293194.1">
    <property type="nucleotide sequence ID" value="NZ_BSOH01000005.1"/>
</dbReference>
<gene>
    <name evidence="1" type="ORF">GCM10007940_10030</name>
</gene>
<evidence type="ECO:0000313" key="2">
    <source>
        <dbReference type="Proteomes" id="UP001156666"/>
    </source>
</evidence>